<reference evidence="1 2" key="1">
    <citation type="submission" date="2023-01" db="EMBL/GenBank/DDBJ databases">
        <title>Novel diversity within Roseofilum (Cyanobacteria; Desertifilaceae) from marine benthic mats with descriptions of four novel species.</title>
        <authorList>
            <person name="Wang Y."/>
            <person name="Berthold D.E."/>
            <person name="Hu J."/>
            <person name="Lefler F.W."/>
            <person name="Laughinghouse H.D. IV."/>
        </authorList>
    </citation>
    <scope>NUCLEOTIDE SEQUENCE [LARGE SCALE GENOMIC DNA]</scope>
    <source>
        <strain evidence="1 2">BLCC-M143</strain>
    </source>
</reference>
<proteinExistence type="predicted"/>
<evidence type="ECO:0000313" key="1">
    <source>
        <dbReference type="EMBL" id="MDJ1185860.1"/>
    </source>
</evidence>
<dbReference type="RefSeq" id="WP_283760495.1">
    <property type="nucleotide sequence ID" value="NZ_JAQOSQ010000055.1"/>
</dbReference>
<gene>
    <name evidence="1" type="ORF">PMH09_22010</name>
</gene>
<sequence>MSTQDKNISPLFLAIEDGDLDAGINVDYSGESLSIQRSTPIADKIGYWHQHG</sequence>
<comment type="caution">
    <text evidence="1">The sequence shown here is derived from an EMBL/GenBank/DDBJ whole genome shotgun (WGS) entry which is preliminary data.</text>
</comment>
<protein>
    <submittedName>
        <fullName evidence="1">Uncharacterized protein</fullName>
    </submittedName>
</protein>
<keyword evidence="2" id="KW-1185">Reference proteome</keyword>
<accession>A0ABT7C361</accession>
<organism evidence="1 2">
    <name type="scientific">Roseofilum casamattae BLCC-M143</name>
    <dbReference type="NCBI Taxonomy" id="3022442"/>
    <lineage>
        <taxon>Bacteria</taxon>
        <taxon>Bacillati</taxon>
        <taxon>Cyanobacteriota</taxon>
        <taxon>Cyanophyceae</taxon>
        <taxon>Desertifilales</taxon>
        <taxon>Desertifilaceae</taxon>
        <taxon>Roseofilum</taxon>
        <taxon>Roseofilum casamattae</taxon>
    </lineage>
</organism>
<evidence type="ECO:0000313" key="2">
    <source>
        <dbReference type="Proteomes" id="UP001232992"/>
    </source>
</evidence>
<dbReference type="EMBL" id="JAQOSQ010000055">
    <property type="protein sequence ID" value="MDJ1185860.1"/>
    <property type="molecule type" value="Genomic_DNA"/>
</dbReference>
<name>A0ABT7C361_9CYAN</name>
<dbReference type="Proteomes" id="UP001232992">
    <property type="component" value="Unassembled WGS sequence"/>
</dbReference>